<name>A0A7S8ICK6_9CHLR</name>
<reference evidence="1 2" key="1">
    <citation type="submission" date="2020-02" db="EMBL/GenBank/DDBJ databases">
        <authorList>
            <person name="Zheng R.K."/>
            <person name="Sun C.M."/>
        </authorList>
    </citation>
    <scope>NUCLEOTIDE SEQUENCE [LARGE SCALE GENOMIC DNA]</scope>
    <source>
        <strain evidence="2">rifampicinis</strain>
    </source>
</reference>
<dbReference type="RefSeq" id="WP_195168712.1">
    <property type="nucleotide sequence ID" value="NZ_CP062983.1"/>
</dbReference>
<dbReference type="Proteomes" id="UP000594468">
    <property type="component" value="Chromosome"/>
</dbReference>
<dbReference type="KEGG" id="pmet:G4Y79_13040"/>
<sequence>MRHQLTHFLTHIPQSNEDALPLTAFIKDEHRNQEAVPFEAVAHLLATLGLVEFDETTGMIRATSQTAKYALNSLAEYVKADLKIVEDWKTRGVLRNPDEGALQNGASFLHLLEAQRLAIQSNAPATRTEKVGQVIIKRTNPTTGDPELLFQYDKNANQYQLIGGRWRESDGDILNTMVREIEEELEGNDLVYEQDYQLKLITGDFVPPSVLSPTFGALTQYHFWVYHMVGLTRPLTLQTNDQWVPISQMLGGTVIDPSGAHYPFQNMHIYYAMNEAIEGGLINLPDSWANESGNKK</sequence>
<dbReference type="GO" id="GO:0016787">
    <property type="term" value="F:hydrolase activity"/>
    <property type="evidence" value="ECO:0007669"/>
    <property type="project" value="UniProtKB-KW"/>
</dbReference>
<dbReference type="InterPro" id="IPR015797">
    <property type="entry name" value="NUDIX_hydrolase-like_dom_sf"/>
</dbReference>
<evidence type="ECO:0000313" key="2">
    <source>
        <dbReference type="Proteomes" id="UP000594468"/>
    </source>
</evidence>
<dbReference type="SUPFAM" id="SSF55811">
    <property type="entry name" value="Nudix"/>
    <property type="match status" value="1"/>
</dbReference>
<dbReference type="EMBL" id="CP062983">
    <property type="protein sequence ID" value="QPC80637.1"/>
    <property type="molecule type" value="Genomic_DNA"/>
</dbReference>
<organism evidence="1 2">
    <name type="scientific">Phototrophicus methaneseepsis</name>
    <dbReference type="NCBI Taxonomy" id="2710758"/>
    <lineage>
        <taxon>Bacteria</taxon>
        <taxon>Bacillati</taxon>
        <taxon>Chloroflexota</taxon>
        <taxon>Candidatus Thermofontia</taxon>
        <taxon>Phototrophicales</taxon>
        <taxon>Phototrophicaceae</taxon>
        <taxon>Phototrophicus</taxon>
    </lineage>
</organism>
<keyword evidence="2" id="KW-1185">Reference proteome</keyword>
<evidence type="ECO:0000313" key="1">
    <source>
        <dbReference type="EMBL" id="QPC80637.1"/>
    </source>
</evidence>
<dbReference type="AlphaFoldDB" id="A0A7S8ICK6"/>
<keyword evidence="1" id="KW-0378">Hydrolase</keyword>
<gene>
    <name evidence="1" type="ORF">G4Y79_13040</name>
</gene>
<proteinExistence type="predicted"/>
<dbReference type="Gene3D" id="3.90.79.10">
    <property type="entry name" value="Nucleoside Triphosphate Pyrophosphohydrolase"/>
    <property type="match status" value="1"/>
</dbReference>
<accession>A0A7S8ICK6</accession>
<protein>
    <submittedName>
        <fullName evidence="1">NUDIX hydrolase</fullName>
    </submittedName>
</protein>